<dbReference type="EMBL" id="JACHEK010000009">
    <property type="protein sequence ID" value="MBB6146257.1"/>
    <property type="molecule type" value="Genomic_DNA"/>
</dbReference>
<evidence type="ECO:0008006" key="6">
    <source>
        <dbReference type="Google" id="ProtNLM"/>
    </source>
</evidence>
<keyword evidence="5" id="KW-1185">Reference proteome</keyword>
<evidence type="ECO:0000256" key="1">
    <source>
        <dbReference type="SAM" id="Coils"/>
    </source>
</evidence>
<dbReference type="Proteomes" id="UP000538666">
    <property type="component" value="Unassembled WGS sequence"/>
</dbReference>
<dbReference type="OrthoDB" id="9795058at2"/>
<dbReference type="Gene3D" id="1.10.287.1490">
    <property type="match status" value="1"/>
</dbReference>
<dbReference type="InterPro" id="IPR003743">
    <property type="entry name" value="Zf-RING_7"/>
</dbReference>
<feature type="coiled-coil region" evidence="1">
    <location>
        <begin position="18"/>
        <end position="110"/>
    </location>
</feature>
<keyword evidence="1" id="KW-0175">Coiled coil</keyword>
<protein>
    <recommendedName>
        <fullName evidence="6">C4-type zinc ribbon domain-containing protein</fullName>
    </recommendedName>
</protein>
<evidence type="ECO:0000313" key="5">
    <source>
        <dbReference type="Proteomes" id="UP000538666"/>
    </source>
</evidence>
<dbReference type="Pfam" id="PF02591">
    <property type="entry name" value="Zn_ribbon_9"/>
    <property type="match status" value="1"/>
</dbReference>
<proteinExistence type="predicted"/>
<dbReference type="Pfam" id="PF24481">
    <property type="entry name" value="CT398_CC"/>
    <property type="match status" value="1"/>
</dbReference>
<feature type="domain" description="C4-type zinc ribbon" evidence="2">
    <location>
        <begin position="197"/>
        <end position="228"/>
    </location>
</feature>
<dbReference type="AlphaFoldDB" id="A0A841K0Y5"/>
<sequence>MNDELLALVQLQDTDQKIARLNGEIAALPKRLAVLEEKLVKQKTALDVAEKALKEEDAKRRRMESDIKDQQQKIVRFREQSSSVKNNEQYHALQHEVSFAEEEIRKIEDRELESMERSELLESQLRTAKQELTDHSKVVELEKEDARLASIDQQKYLAVLLEDRAQYRTQVPKQLLPTYDRISGAKGTALARVEGQRCLACQMGLRPQLWNEVRAGELLPCESCGRLLYFDQEKAPVADAAPTALKNKAV</sequence>
<accession>A0A841K0Y5</accession>
<gene>
    <name evidence="4" type="ORF">HNQ77_004229</name>
</gene>
<evidence type="ECO:0000259" key="2">
    <source>
        <dbReference type="Pfam" id="PF02591"/>
    </source>
</evidence>
<evidence type="ECO:0000313" key="4">
    <source>
        <dbReference type="EMBL" id="MBB6146257.1"/>
    </source>
</evidence>
<evidence type="ECO:0000259" key="3">
    <source>
        <dbReference type="Pfam" id="PF24481"/>
    </source>
</evidence>
<name>A0A841K0Y5_9BACT</name>
<comment type="caution">
    <text evidence="4">The sequence shown here is derived from an EMBL/GenBank/DDBJ whole genome shotgun (WGS) entry which is preliminary data.</text>
</comment>
<organism evidence="4 5">
    <name type="scientific">Silvibacterium bohemicum</name>
    <dbReference type="NCBI Taxonomy" id="1577686"/>
    <lineage>
        <taxon>Bacteria</taxon>
        <taxon>Pseudomonadati</taxon>
        <taxon>Acidobacteriota</taxon>
        <taxon>Terriglobia</taxon>
        <taxon>Terriglobales</taxon>
        <taxon>Acidobacteriaceae</taxon>
        <taxon>Silvibacterium</taxon>
    </lineage>
</organism>
<dbReference type="RefSeq" id="WP_050058287.1">
    <property type="nucleotide sequence ID" value="NZ_JACHEK010000009.1"/>
</dbReference>
<dbReference type="InterPro" id="IPR056003">
    <property type="entry name" value="CT398_CC_hairpin"/>
</dbReference>
<reference evidence="4 5" key="1">
    <citation type="submission" date="2020-08" db="EMBL/GenBank/DDBJ databases">
        <title>Genomic Encyclopedia of Type Strains, Phase IV (KMG-IV): sequencing the most valuable type-strain genomes for metagenomic binning, comparative biology and taxonomic classification.</title>
        <authorList>
            <person name="Goeker M."/>
        </authorList>
    </citation>
    <scope>NUCLEOTIDE SEQUENCE [LARGE SCALE GENOMIC DNA]</scope>
    <source>
        <strain evidence="4 5">DSM 103733</strain>
    </source>
</reference>
<feature type="domain" description="CT398-like coiled coil hairpin" evidence="3">
    <location>
        <begin position="11"/>
        <end position="186"/>
    </location>
</feature>